<accession>A0A646QFY3</accession>
<dbReference type="PANTHER" id="PTHR48465">
    <property type="entry name" value="PROTEIN SSUH2 HOMOLOG"/>
    <property type="match status" value="1"/>
</dbReference>
<dbReference type="PANTHER" id="PTHR48465:SF1">
    <property type="entry name" value="PROTEIN SSUH2 HOMOLOG"/>
    <property type="match status" value="1"/>
</dbReference>
<dbReference type="InterPro" id="IPR052789">
    <property type="entry name" value="SSUH2_homolog"/>
</dbReference>
<proteinExistence type="predicted"/>
<evidence type="ECO:0000256" key="1">
    <source>
        <dbReference type="SAM" id="MobiDB-lite"/>
    </source>
</evidence>
<organism evidence="2">
    <name type="scientific">Hemiscolopendra marginata</name>
    <dbReference type="NCBI Taxonomy" id="943146"/>
    <lineage>
        <taxon>Eukaryota</taxon>
        <taxon>Metazoa</taxon>
        <taxon>Ecdysozoa</taxon>
        <taxon>Arthropoda</taxon>
        <taxon>Myriapoda</taxon>
        <taxon>Chilopoda</taxon>
        <taxon>Pleurostigmophora</taxon>
        <taxon>Scolopendromorpha</taxon>
        <taxon>Scolopendridae</taxon>
        <taxon>Hemiscolopendra</taxon>
    </lineage>
</organism>
<reference evidence="2" key="1">
    <citation type="submission" date="2018-11" db="EMBL/GenBank/DDBJ databases">
        <title>Venom-gland transcriptomics and venom proteomics of the Florida green centipede (Hemiscolopendra marginata) reveal sex-based variation in a centipede venom.</title>
        <authorList>
            <person name="Nystrom G.S."/>
            <person name="Ward M.J."/>
            <person name="Ellsworth S.A."/>
            <person name="Rokyta D.R."/>
        </authorList>
    </citation>
    <scope>NUCLEOTIDE SEQUENCE</scope>
    <source>
        <tissue evidence="2">Venom gland</tissue>
    </source>
</reference>
<name>A0A646QFY3_9MYRI</name>
<evidence type="ECO:0000313" key="2">
    <source>
        <dbReference type="EMBL" id="MUP40682.1"/>
    </source>
</evidence>
<feature type="region of interest" description="Disordered" evidence="1">
    <location>
        <begin position="1"/>
        <end position="52"/>
    </location>
</feature>
<sequence length="375" mass="41945">MSTYPEVPGASKSSKAQEANHVPSSPPAGYLDSLPGYEGTSFEEDTGQISPPPYELIYPEVFPMRPPIQSHALTEQEAREAFVKFSQSHCCYGEGAAKNCVISDIQNTSAYHYCLETFAEGRKTNWKHQPYEGEPIPIFVTPPPGPWEIPVTDFNYFQDGKRRLVIPETTVVKECHACEGRGECKCKQCSGWGKIQCANCEGRGHKGADGGPQQCTTCEGYGKKVCPSCSGKDRLPCHTCKSRKKLKYYIELEVTWKTFKNHHVVEQSDLPKHLITGVTGNVIFQEELPQIAAISNFPDKEVNSGSADVLAKQLEEVTKTHRIIRQRHTLSVVPVSQINYQWKGNRKYFFVYGTEKDAYDPDYPQKCCCGVCTVL</sequence>
<dbReference type="EMBL" id="GHBY01000505">
    <property type="protein sequence ID" value="MUP40682.1"/>
    <property type="molecule type" value="Transcribed_RNA"/>
</dbReference>
<protein>
    <submittedName>
        <fullName evidence="2">Protein SSUH2</fullName>
    </submittedName>
</protein>
<dbReference type="AlphaFoldDB" id="A0A646QFY3"/>